<gene>
    <name evidence="2" type="ORF">ACFOWE_17460</name>
</gene>
<evidence type="ECO:0000313" key="2">
    <source>
        <dbReference type="EMBL" id="MFC4060095.1"/>
    </source>
</evidence>
<protein>
    <recommendedName>
        <fullName evidence="4">ABC transporter permease</fullName>
    </recommendedName>
</protein>
<reference evidence="3" key="1">
    <citation type="journal article" date="2019" name="Int. J. Syst. Evol. Microbiol.">
        <title>The Global Catalogue of Microorganisms (GCM) 10K type strain sequencing project: providing services to taxonomists for standard genome sequencing and annotation.</title>
        <authorList>
            <consortium name="The Broad Institute Genomics Platform"/>
            <consortium name="The Broad Institute Genome Sequencing Center for Infectious Disease"/>
            <person name="Wu L."/>
            <person name="Ma J."/>
        </authorList>
    </citation>
    <scope>NUCLEOTIDE SEQUENCE [LARGE SCALE GENOMIC DNA]</scope>
    <source>
        <strain evidence="3">TBRC 4489</strain>
    </source>
</reference>
<evidence type="ECO:0000256" key="1">
    <source>
        <dbReference type="SAM" id="Phobius"/>
    </source>
</evidence>
<dbReference type="EMBL" id="JBHSBM010000017">
    <property type="protein sequence ID" value="MFC4060095.1"/>
    <property type="molecule type" value="Genomic_DNA"/>
</dbReference>
<feature type="transmembrane region" description="Helical" evidence="1">
    <location>
        <begin position="46"/>
        <end position="69"/>
    </location>
</feature>
<evidence type="ECO:0008006" key="4">
    <source>
        <dbReference type="Google" id="ProtNLM"/>
    </source>
</evidence>
<keyword evidence="1" id="KW-0472">Membrane</keyword>
<dbReference type="RefSeq" id="WP_377288933.1">
    <property type="nucleotide sequence ID" value="NZ_JBHSBM010000017.1"/>
</dbReference>
<accession>A0ABV8I886</accession>
<keyword evidence="1" id="KW-0812">Transmembrane</keyword>
<feature type="transmembrane region" description="Helical" evidence="1">
    <location>
        <begin position="90"/>
        <end position="118"/>
    </location>
</feature>
<keyword evidence="3" id="KW-1185">Reference proteome</keyword>
<evidence type="ECO:0000313" key="3">
    <source>
        <dbReference type="Proteomes" id="UP001595850"/>
    </source>
</evidence>
<organism evidence="2 3">
    <name type="scientific">Planomonospora corallina</name>
    <dbReference type="NCBI Taxonomy" id="1806052"/>
    <lineage>
        <taxon>Bacteria</taxon>
        <taxon>Bacillati</taxon>
        <taxon>Actinomycetota</taxon>
        <taxon>Actinomycetes</taxon>
        <taxon>Streptosporangiales</taxon>
        <taxon>Streptosporangiaceae</taxon>
        <taxon>Planomonospora</taxon>
    </lineage>
</organism>
<sequence length="230" mass="24360">MKPVDLWRHELRRAGPAALLGPAVLALLLGLLAVFGERLGSREGTTAAFLLGGVEAGVPLLAGVTAAWLPRRDPVTELRLTLPGGHRAAVLRRLALTTGWTALCALVLSSLLMAAGWWDHLPYGRPAGQLVWLAPALWLTALGLLAAAALRDTGAATTVVTAVWAAELLFPSLLDDPVLRAFHLFATVHGADAADWPVNRLVLLSTALPLAAAAWLLLGDAERVLRDEVR</sequence>
<comment type="caution">
    <text evidence="2">The sequence shown here is derived from an EMBL/GenBank/DDBJ whole genome shotgun (WGS) entry which is preliminary data.</text>
</comment>
<keyword evidence="1" id="KW-1133">Transmembrane helix</keyword>
<feature type="transmembrane region" description="Helical" evidence="1">
    <location>
        <begin position="130"/>
        <end position="148"/>
    </location>
</feature>
<dbReference type="Proteomes" id="UP001595850">
    <property type="component" value="Unassembled WGS sequence"/>
</dbReference>
<name>A0ABV8I886_9ACTN</name>
<proteinExistence type="predicted"/>